<dbReference type="InterPro" id="IPR004821">
    <property type="entry name" value="Cyt_trans-like"/>
</dbReference>
<evidence type="ECO:0000259" key="2">
    <source>
        <dbReference type="Pfam" id="PF01467"/>
    </source>
</evidence>
<protein>
    <recommendedName>
        <fullName evidence="2">Cytidyltransferase-like domain-containing protein</fullName>
    </recommendedName>
</protein>
<dbReference type="Pfam" id="PF01467">
    <property type="entry name" value="CTP_transf_like"/>
    <property type="match status" value="1"/>
</dbReference>
<dbReference type="Proteomes" id="UP000076584">
    <property type="component" value="Unassembled WGS sequence"/>
</dbReference>
<dbReference type="InterPro" id="IPR014729">
    <property type="entry name" value="Rossmann-like_a/b/a_fold"/>
</dbReference>
<dbReference type="SUPFAM" id="SSF52374">
    <property type="entry name" value="Nucleotidylyl transferase"/>
    <property type="match status" value="1"/>
</dbReference>
<feature type="domain" description="Cytidyltransferase-like" evidence="2">
    <location>
        <begin position="50"/>
        <end position="92"/>
    </location>
</feature>
<dbReference type="GO" id="GO:0003824">
    <property type="term" value="F:catalytic activity"/>
    <property type="evidence" value="ECO:0007669"/>
    <property type="project" value="InterPro"/>
</dbReference>
<evidence type="ECO:0000313" key="3">
    <source>
        <dbReference type="EMBL" id="KZL87507.1"/>
    </source>
</evidence>
<dbReference type="Gene3D" id="3.40.50.620">
    <property type="entry name" value="HUPs"/>
    <property type="match status" value="1"/>
</dbReference>
<dbReference type="AlphaFoldDB" id="A0A162PS77"/>
<proteinExistence type="predicted"/>
<dbReference type="STRING" id="1573173.A0A162PS77"/>
<comment type="caution">
    <text evidence="3">The sequence shown here is derived from an EMBL/GenBank/DDBJ whole genome shotgun (WGS) entry which is preliminary data.</text>
</comment>
<reference evidence="3 4" key="1">
    <citation type="submission" date="2015-06" db="EMBL/GenBank/DDBJ databases">
        <title>Survival trade-offs in plant roots during colonization by closely related pathogenic and mutualistic fungi.</title>
        <authorList>
            <person name="Hacquard S."/>
            <person name="Kracher B."/>
            <person name="Hiruma K."/>
            <person name="Weinman A."/>
            <person name="Muench P."/>
            <person name="Garrido Oter R."/>
            <person name="Ver Loren van Themaat E."/>
            <person name="Dallerey J.-F."/>
            <person name="Damm U."/>
            <person name="Henrissat B."/>
            <person name="Lespinet O."/>
            <person name="Thon M."/>
            <person name="Kemen E."/>
            <person name="McHardy A.C."/>
            <person name="Schulze-Lefert P."/>
            <person name="O'Connell R.J."/>
        </authorList>
    </citation>
    <scope>NUCLEOTIDE SEQUENCE [LARGE SCALE GENOMIC DNA]</scope>
    <source>
        <strain evidence="3 4">MAFF 238704</strain>
    </source>
</reference>
<evidence type="ECO:0000313" key="4">
    <source>
        <dbReference type="Proteomes" id="UP000076584"/>
    </source>
</evidence>
<evidence type="ECO:0000256" key="1">
    <source>
        <dbReference type="SAM" id="MobiDB-lite"/>
    </source>
</evidence>
<sequence length="349" mass="39975">MAGQTADLGEYIAEYHSECPRRITSIDHCRIFDTENRRLLKREQKSRVLLYPGCFNPPHLGHYNVLRRAFEGSQDINVIAAIVLLLDDDSLEAKCEAKGQILVLSRSERAHLWRSDARVLPQWWIYDGSVRDWHWLREDLENAIAIDGFDFQFASVLGPDYISRFESYSGWNWSCHETITSDAGRRSDLDVIITEESVINEFPDHTTLEILTSSLLSQTKKKKKTGKERKAKTTKGTRNKTIWKNKPKYNPKKQKDSQDRPSAGKLTETSCEADVPKRATVKVCHRIGEETVWVRFVPADADPLDISATQIRELAENDTMSSHELCEKLRGLVLSPDMLTEIILARPTY</sequence>
<organism evidence="3 4">
    <name type="scientific">Colletotrichum incanum</name>
    <name type="common">Soybean anthracnose fungus</name>
    <dbReference type="NCBI Taxonomy" id="1573173"/>
    <lineage>
        <taxon>Eukaryota</taxon>
        <taxon>Fungi</taxon>
        <taxon>Dikarya</taxon>
        <taxon>Ascomycota</taxon>
        <taxon>Pezizomycotina</taxon>
        <taxon>Sordariomycetes</taxon>
        <taxon>Hypocreomycetidae</taxon>
        <taxon>Glomerellales</taxon>
        <taxon>Glomerellaceae</taxon>
        <taxon>Colletotrichum</taxon>
        <taxon>Colletotrichum spaethianum species complex</taxon>
    </lineage>
</organism>
<keyword evidence="4" id="KW-1185">Reference proteome</keyword>
<feature type="region of interest" description="Disordered" evidence="1">
    <location>
        <begin position="220"/>
        <end position="270"/>
    </location>
</feature>
<name>A0A162PS77_COLIC</name>
<feature type="compositionally biased region" description="Basic residues" evidence="1">
    <location>
        <begin position="220"/>
        <end position="252"/>
    </location>
</feature>
<gene>
    <name evidence="3" type="ORF">CI238_01473</name>
</gene>
<dbReference type="EMBL" id="LFIW01000219">
    <property type="protein sequence ID" value="KZL87507.1"/>
    <property type="molecule type" value="Genomic_DNA"/>
</dbReference>
<accession>A0A162PS77</accession>